<evidence type="ECO:0000259" key="3">
    <source>
        <dbReference type="Pfam" id="PF18962"/>
    </source>
</evidence>
<feature type="signal peptide" evidence="2">
    <location>
        <begin position="1"/>
        <end position="20"/>
    </location>
</feature>
<dbReference type="Proteomes" id="UP000244090">
    <property type="component" value="Unassembled WGS sequence"/>
</dbReference>
<keyword evidence="1 2" id="KW-0732">Signal</keyword>
<keyword evidence="5" id="KW-1185">Reference proteome</keyword>
<gene>
    <name evidence="4" type="ORF">C8N46_102501</name>
</gene>
<organism evidence="4 5">
    <name type="scientific">Kordia periserrulae</name>
    <dbReference type="NCBI Taxonomy" id="701523"/>
    <lineage>
        <taxon>Bacteria</taxon>
        <taxon>Pseudomonadati</taxon>
        <taxon>Bacteroidota</taxon>
        <taxon>Flavobacteriia</taxon>
        <taxon>Flavobacteriales</taxon>
        <taxon>Flavobacteriaceae</taxon>
        <taxon>Kordia</taxon>
    </lineage>
</organism>
<feature type="domain" description="Secretion system C-terminal sorting" evidence="3">
    <location>
        <begin position="236"/>
        <end position="302"/>
    </location>
</feature>
<dbReference type="AlphaFoldDB" id="A0A2T6C466"/>
<protein>
    <submittedName>
        <fullName evidence="4">Putative secreted protein (Por secretion system target)</fullName>
    </submittedName>
</protein>
<dbReference type="InterPro" id="IPR026444">
    <property type="entry name" value="Secre_tail"/>
</dbReference>
<evidence type="ECO:0000313" key="5">
    <source>
        <dbReference type="Proteomes" id="UP000244090"/>
    </source>
</evidence>
<name>A0A2T6C466_9FLAO</name>
<dbReference type="EMBL" id="QBKT01000002">
    <property type="protein sequence ID" value="PTX63098.1"/>
    <property type="molecule type" value="Genomic_DNA"/>
</dbReference>
<evidence type="ECO:0000313" key="4">
    <source>
        <dbReference type="EMBL" id="PTX63098.1"/>
    </source>
</evidence>
<dbReference type="Pfam" id="PF18962">
    <property type="entry name" value="Por_Secre_tail"/>
    <property type="match status" value="1"/>
</dbReference>
<proteinExistence type="predicted"/>
<dbReference type="OrthoDB" id="1361200at2"/>
<evidence type="ECO:0000256" key="2">
    <source>
        <dbReference type="SAM" id="SignalP"/>
    </source>
</evidence>
<accession>A0A2T6C466</accession>
<reference evidence="4 5" key="1">
    <citation type="submission" date="2018-04" db="EMBL/GenBank/DDBJ databases">
        <title>Genomic Encyclopedia of Archaeal and Bacterial Type Strains, Phase II (KMG-II): from individual species to whole genera.</title>
        <authorList>
            <person name="Goeker M."/>
        </authorList>
    </citation>
    <scope>NUCLEOTIDE SEQUENCE [LARGE SCALE GENOMIC DNA]</scope>
    <source>
        <strain evidence="4 5">DSM 25731</strain>
    </source>
</reference>
<dbReference type="RefSeq" id="WP_108114055.1">
    <property type="nucleotide sequence ID" value="NZ_QBKT01000002.1"/>
</dbReference>
<feature type="chain" id="PRO_5015432274" evidence="2">
    <location>
        <begin position="21"/>
        <end position="305"/>
    </location>
</feature>
<dbReference type="NCBIfam" id="TIGR04183">
    <property type="entry name" value="Por_Secre_tail"/>
    <property type="match status" value="1"/>
</dbReference>
<sequence>MKIKILCAVFLQCFVISLFGQNDKYIQIELVDTTIINSYVGAPTYYYDMPPGATDYSNDAGLNAILDGNNVYAYDTIESIPSPFVYGAGFSHWTLVVCDDCDHNQLAANLNAYSSVIKNAYPLIERYSYNQLYLRVADVTIGVYTGMNNGIVTTNDAGLNAIFTTHNVTYYEQAFPSSSQNTLLRAYFLMCDCDANLLKVDLDNYPSVIESGTVSNLPVESQLLSTAEVTLSNVNLYPNPVKNTLNISSATNLNSIEVYSVQGQLMLTQKNQFTTVDMSPLKSGLYFVKLIDNANNSSTFKIVKN</sequence>
<comment type="caution">
    <text evidence="4">The sequence shown here is derived from an EMBL/GenBank/DDBJ whole genome shotgun (WGS) entry which is preliminary data.</text>
</comment>
<evidence type="ECO:0000256" key="1">
    <source>
        <dbReference type="ARBA" id="ARBA00022729"/>
    </source>
</evidence>